<dbReference type="SUPFAM" id="SSF48403">
    <property type="entry name" value="Ankyrin repeat"/>
    <property type="match status" value="1"/>
</dbReference>
<dbReference type="SMART" id="SM00248">
    <property type="entry name" value="ANK"/>
    <property type="match status" value="4"/>
</dbReference>
<organism evidence="1 2">
    <name type="scientific">Striga hermonthica</name>
    <name type="common">Purple witchweed</name>
    <name type="synonym">Buchnera hermonthica</name>
    <dbReference type="NCBI Taxonomy" id="68872"/>
    <lineage>
        <taxon>Eukaryota</taxon>
        <taxon>Viridiplantae</taxon>
        <taxon>Streptophyta</taxon>
        <taxon>Embryophyta</taxon>
        <taxon>Tracheophyta</taxon>
        <taxon>Spermatophyta</taxon>
        <taxon>Magnoliopsida</taxon>
        <taxon>eudicotyledons</taxon>
        <taxon>Gunneridae</taxon>
        <taxon>Pentapetalae</taxon>
        <taxon>asterids</taxon>
        <taxon>lamiids</taxon>
        <taxon>Lamiales</taxon>
        <taxon>Orobanchaceae</taxon>
        <taxon>Buchnereae</taxon>
        <taxon>Striga</taxon>
    </lineage>
</organism>
<reference evidence="1" key="1">
    <citation type="submission" date="2019-12" db="EMBL/GenBank/DDBJ databases">
        <authorList>
            <person name="Scholes J."/>
        </authorList>
    </citation>
    <scope>NUCLEOTIDE SEQUENCE</scope>
</reference>
<evidence type="ECO:0000313" key="2">
    <source>
        <dbReference type="Proteomes" id="UP001153555"/>
    </source>
</evidence>
<dbReference type="GO" id="GO:0016020">
    <property type="term" value="C:membrane"/>
    <property type="evidence" value="ECO:0007669"/>
    <property type="project" value="TreeGrafter"/>
</dbReference>
<name>A0A9N7P2A1_STRHE</name>
<dbReference type="Proteomes" id="UP001153555">
    <property type="component" value="Unassembled WGS sequence"/>
</dbReference>
<dbReference type="InterPro" id="IPR002110">
    <property type="entry name" value="Ankyrin_rpt"/>
</dbReference>
<evidence type="ECO:0000313" key="1">
    <source>
        <dbReference type="EMBL" id="CAA0842114.1"/>
    </source>
</evidence>
<dbReference type="PANTHER" id="PTHR24177">
    <property type="entry name" value="CASKIN"/>
    <property type="match status" value="1"/>
</dbReference>
<dbReference type="Gene3D" id="1.25.40.20">
    <property type="entry name" value="Ankyrin repeat-containing domain"/>
    <property type="match status" value="1"/>
</dbReference>
<dbReference type="AlphaFoldDB" id="A0A9N7P2A1"/>
<keyword evidence="2" id="KW-1185">Reference proteome</keyword>
<comment type="caution">
    <text evidence="1">The sequence shown here is derived from an EMBL/GenBank/DDBJ whole genome shotgun (WGS) entry which is preliminary data.</text>
</comment>
<dbReference type="OrthoDB" id="1616434at2759"/>
<dbReference type="InterPro" id="IPR036770">
    <property type="entry name" value="Ankyrin_rpt-contain_sf"/>
</dbReference>
<accession>A0A9N7P2A1</accession>
<proteinExistence type="predicted"/>
<dbReference type="EMBL" id="CACSLK010034598">
    <property type="protein sequence ID" value="CAA0842114.1"/>
    <property type="molecule type" value="Genomic_DNA"/>
</dbReference>
<gene>
    <name evidence="1" type="ORF">SHERM_07978</name>
</gene>
<dbReference type="PANTHER" id="PTHR24177:SF468">
    <property type="entry name" value="PGG DOMAIN-CONTAINING PROTEIN"/>
    <property type="match status" value="1"/>
</dbReference>
<protein>
    <submittedName>
        <fullName evidence="1">Uncharacterized protein</fullName>
    </submittedName>
</protein>
<sequence>MASSDQSFPNYLTTVNVANFVSVKLSGNKRSNNYPSWKRQILCLIEATDLVRFIDGTIPPPNPEADSVAWRTDRVVLGWILGSLADTVVRMVAHAHLDTARVVWEELDKKFGEVNTPPPQVPQAVETENEEQLPMLLRMIRQEEWNAAKEYIITHTRAIRDQKTKKLDTCLHLAVSVNKPYALDFVRFLGDRMTEQTWQAQNIVGENALHTAVWTGNDSATEFLLDEFSDLMHVRNNNGELPIHLAIQGAKEGSVWLLLGKMGNVVDTQTGFKLLCMAIDAEHFYVAQGLIDTNPQLVYMELRDGTSIFQKLALKDNADRKRFSFWECFLLAKDKNSSVHHCKKNDHVLLVESLFKCLKGSSFSKTVQIYKDAMFTAVENRSEMIFNEVYQIFNDNQFEFSKLEDAYGNTPLHLVARLAPPHKLNLVSGAALQMQREIQWFKVRMHAIELTSPMYNV</sequence>